<sequence>MKTIPDKVTKAFLFEAYSDQLPEKVIRETINYFIKLLGGNIRKRIVSDTVFISFIKIFGIPNGYQASMQLKAKCEKTGVSRL</sequence>
<evidence type="ECO:0000313" key="2">
    <source>
        <dbReference type="Proteomes" id="UP001273350"/>
    </source>
</evidence>
<dbReference type="EMBL" id="JAWXVI010000007">
    <property type="protein sequence ID" value="MDX6190555.1"/>
    <property type="molecule type" value="Genomic_DNA"/>
</dbReference>
<organism evidence="1 2">
    <name type="scientific">Flavobacterium cupriresistens</name>
    <dbReference type="NCBI Taxonomy" id="2893885"/>
    <lineage>
        <taxon>Bacteria</taxon>
        <taxon>Pseudomonadati</taxon>
        <taxon>Bacteroidota</taxon>
        <taxon>Flavobacteriia</taxon>
        <taxon>Flavobacteriales</taxon>
        <taxon>Flavobacteriaceae</taxon>
        <taxon>Flavobacterium</taxon>
    </lineage>
</organism>
<dbReference type="RefSeq" id="WP_230004187.1">
    <property type="nucleotide sequence ID" value="NZ_CP087134.1"/>
</dbReference>
<name>A0ABU4RGG7_9FLAO</name>
<proteinExistence type="predicted"/>
<dbReference type="Proteomes" id="UP001273350">
    <property type="component" value="Unassembled WGS sequence"/>
</dbReference>
<comment type="caution">
    <text evidence="1">The sequence shown here is derived from an EMBL/GenBank/DDBJ whole genome shotgun (WGS) entry which is preliminary data.</text>
</comment>
<protein>
    <submittedName>
        <fullName evidence="1">Uncharacterized protein</fullName>
    </submittedName>
</protein>
<gene>
    <name evidence="1" type="ORF">SGQ83_14425</name>
</gene>
<reference evidence="1 2" key="1">
    <citation type="submission" date="2023-11" db="EMBL/GenBank/DDBJ databases">
        <title>Unpublished Manusciprt.</title>
        <authorList>
            <person name="Saticioglu I.B."/>
            <person name="Ay H."/>
            <person name="Ajmi N."/>
            <person name="Altun S."/>
            <person name="Duman M."/>
        </authorList>
    </citation>
    <scope>NUCLEOTIDE SEQUENCE [LARGE SCALE GENOMIC DNA]</scope>
    <source>
        <strain evidence="1 2">Fl-318</strain>
    </source>
</reference>
<accession>A0ABU4RGG7</accession>
<keyword evidence="2" id="KW-1185">Reference proteome</keyword>
<evidence type="ECO:0000313" key="1">
    <source>
        <dbReference type="EMBL" id="MDX6190555.1"/>
    </source>
</evidence>